<evidence type="ECO:0000313" key="2">
    <source>
        <dbReference type="EMBL" id="NEK24525.1"/>
    </source>
</evidence>
<gene>
    <name evidence="2" type="ORF">GV827_19270</name>
</gene>
<dbReference type="AlphaFoldDB" id="A0A6P0CHK5"/>
<proteinExistence type="predicted"/>
<dbReference type="Gene3D" id="3.40.50.1010">
    <property type="entry name" value="5'-nuclease"/>
    <property type="match status" value="1"/>
</dbReference>
<dbReference type="RefSeq" id="WP_164355452.1">
    <property type="nucleotide sequence ID" value="NZ_JAABNT010000017.1"/>
</dbReference>
<feature type="domain" description="PIN" evidence="1">
    <location>
        <begin position="2"/>
        <end position="110"/>
    </location>
</feature>
<dbReference type="Pfam" id="PF01850">
    <property type="entry name" value="PIN"/>
    <property type="match status" value="1"/>
</dbReference>
<dbReference type="EMBL" id="JAABNT010000017">
    <property type="protein sequence ID" value="NEK24525.1"/>
    <property type="molecule type" value="Genomic_DNA"/>
</dbReference>
<sequence length="123" mass="13855">MILVDSPIWIDHLREGNAELASLLNAENVYCHPLIVGELAMGSLRNRTEFLKRLDRLKTVPSARLSETRVLIESEQLFSRGIGLIDAVLLASCLLDRRARLWTYDRRLSACANGLGIAYQPLH</sequence>
<dbReference type="Proteomes" id="UP000468591">
    <property type="component" value="Unassembled WGS sequence"/>
</dbReference>
<comment type="caution">
    <text evidence="2">The sequence shown here is derived from an EMBL/GenBank/DDBJ whole genome shotgun (WGS) entry which is preliminary data.</text>
</comment>
<evidence type="ECO:0000313" key="3">
    <source>
        <dbReference type="Proteomes" id="UP000468591"/>
    </source>
</evidence>
<dbReference type="InterPro" id="IPR002716">
    <property type="entry name" value="PIN_dom"/>
</dbReference>
<dbReference type="InterPro" id="IPR029060">
    <property type="entry name" value="PIN-like_dom_sf"/>
</dbReference>
<keyword evidence="3" id="KW-1185">Reference proteome</keyword>
<dbReference type="SUPFAM" id="SSF88723">
    <property type="entry name" value="PIN domain-like"/>
    <property type="match status" value="1"/>
</dbReference>
<reference evidence="2 3" key="1">
    <citation type="submission" date="2020-01" db="EMBL/GenBank/DDBJ databases">
        <title>Sulfitobacter sediminilitoris sp. nov., isolated from a tidal flat.</title>
        <authorList>
            <person name="Park S."/>
            <person name="Yoon J.-H."/>
        </authorList>
    </citation>
    <scope>NUCLEOTIDE SEQUENCE [LARGE SCALE GENOMIC DNA]</scope>
    <source>
        <strain evidence="2 3">JBTF-M27</strain>
    </source>
</reference>
<organism evidence="2 3">
    <name type="scientific">Sulfitobacter sediminilitoris</name>
    <dbReference type="NCBI Taxonomy" id="2698830"/>
    <lineage>
        <taxon>Bacteria</taxon>
        <taxon>Pseudomonadati</taxon>
        <taxon>Pseudomonadota</taxon>
        <taxon>Alphaproteobacteria</taxon>
        <taxon>Rhodobacterales</taxon>
        <taxon>Roseobacteraceae</taxon>
        <taxon>Sulfitobacter</taxon>
    </lineage>
</organism>
<protein>
    <submittedName>
        <fullName evidence="2">PIN domain-containing protein</fullName>
    </submittedName>
</protein>
<name>A0A6P0CHK5_9RHOB</name>
<evidence type="ECO:0000259" key="1">
    <source>
        <dbReference type="Pfam" id="PF01850"/>
    </source>
</evidence>
<accession>A0A6P0CHK5</accession>